<keyword evidence="1" id="KW-1133">Transmembrane helix</keyword>
<feature type="domain" description="Bacterial Pleckstrin homology" evidence="2">
    <location>
        <begin position="77"/>
        <end position="171"/>
    </location>
</feature>
<dbReference type="Pfam" id="PF10882">
    <property type="entry name" value="bPH_5"/>
    <property type="match status" value="1"/>
</dbReference>
<keyword evidence="1" id="KW-0812">Transmembrane</keyword>
<dbReference type="Proteomes" id="UP000662770">
    <property type="component" value="Chromosome"/>
</dbReference>
<sequence length="178" mass="19507">MEHQTSLLAPLSPSAHWSFAGLIVFLIVIMWFVYRKPMPAMAMSVSVGLVIASVGFFGWMYWQANNASVDIAQQKLQLHLPLYGRNIALSDLELNAAKVVDMNSDDAPALSWRTNGVGLPGYQLGWFQLKQDGKALVAVSDPQRVLYIPTKLGFSLLLSSPEATALLRQLRDSAASTS</sequence>
<dbReference type="InterPro" id="IPR027783">
    <property type="entry name" value="Bacterial_PH-related"/>
</dbReference>
<dbReference type="EMBL" id="CP071503">
    <property type="protein sequence ID" value="QSX33974.1"/>
    <property type="molecule type" value="Genomic_DNA"/>
</dbReference>
<dbReference type="RefSeq" id="WP_207355180.1">
    <property type="nucleotide sequence ID" value="NZ_CP071503.1"/>
</dbReference>
<keyword evidence="4" id="KW-1185">Reference proteome</keyword>
<gene>
    <name evidence="3" type="ORF">JYB87_01580</name>
</gene>
<organism evidence="3 4">
    <name type="scientific">Shewanella avicenniae</name>
    <dbReference type="NCBI Taxonomy" id="2814294"/>
    <lineage>
        <taxon>Bacteria</taxon>
        <taxon>Pseudomonadati</taxon>
        <taxon>Pseudomonadota</taxon>
        <taxon>Gammaproteobacteria</taxon>
        <taxon>Alteromonadales</taxon>
        <taxon>Shewanellaceae</taxon>
        <taxon>Shewanella</taxon>
    </lineage>
</organism>
<evidence type="ECO:0000259" key="2">
    <source>
        <dbReference type="Pfam" id="PF10882"/>
    </source>
</evidence>
<evidence type="ECO:0000256" key="1">
    <source>
        <dbReference type="SAM" id="Phobius"/>
    </source>
</evidence>
<protein>
    <recommendedName>
        <fullName evidence="2">Bacterial Pleckstrin homology domain-containing protein</fullName>
    </recommendedName>
</protein>
<accession>A0ABX7QR79</accession>
<evidence type="ECO:0000313" key="3">
    <source>
        <dbReference type="EMBL" id="QSX33974.1"/>
    </source>
</evidence>
<name>A0ABX7QR79_9GAMM</name>
<proteinExistence type="predicted"/>
<feature type="transmembrane region" description="Helical" evidence="1">
    <location>
        <begin position="15"/>
        <end position="34"/>
    </location>
</feature>
<keyword evidence="1" id="KW-0472">Membrane</keyword>
<evidence type="ECO:0000313" key="4">
    <source>
        <dbReference type="Proteomes" id="UP000662770"/>
    </source>
</evidence>
<feature type="transmembrane region" description="Helical" evidence="1">
    <location>
        <begin position="41"/>
        <end position="62"/>
    </location>
</feature>
<reference evidence="3 4" key="1">
    <citation type="submission" date="2021-03" db="EMBL/GenBank/DDBJ databases">
        <title>Novel species identification of genus Shewanella.</title>
        <authorList>
            <person name="Liu G."/>
            <person name="Zhang Q."/>
        </authorList>
    </citation>
    <scope>NUCLEOTIDE SEQUENCE [LARGE SCALE GENOMIC DNA]</scope>
    <source>
        <strain evidence="3 4">FJAT-51800</strain>
    </source>
</reference>